<protein>
    <submittedName>
        <fullName evidence="1">Uncharacterized protein</fullName>
    </submittedName>
</protein>
<keyword evidence="2" id="KW-1185">Reference proteome</keyword>
<proteinExistence type="predicted"/>
<name>A0A5C6APE5_9BACT</name>
<dbReference type="AlphaFoldDB" id="A0A5C6APE5"/>
<reference evidence="1 2" key="1">
    <citation type="submission" date="2019-02" db="EMBL/GenBank/DDBJ databases">
        <title>Deep-cultivation of Planctomycetes and their phenomic and genomic characterization uncovers novel biology.</title>
        <authorList>
            <person name="Wiegand S."/>
            <person name="Jogler M."/>
            <person name="Boedeker C."/>
            <person name="Pinto D."/>
            <person name="Vollmers J."/>
            <person name="Rivas-Marin E."/>
            <person name="Kohn T."/>
            <person name="Peeters S.H."/>
            <person name="Heuer A."/>
            <person name="Rast P."/>
            <person name="Oberbeckmann S."/>
            <person name="Bunk B."/>
            <person name="Jeske O."/>
            <person name="Meyerdierks A."/>
            <person name="Storesund J.E."/>
            <person name="Kallscheuer N."/>
            <person name="Luecker S."/>
            <person name="Lage O.M."/>
            <person name="Pohl T."/>
            <person name="Merkel B.J."/>
            <person name="Hornburger P."/>
            <person name="Mueller R.-W."/>
            <person name="Bruemmer F."/>
            <person name="Labrenz M."/>
            <person name="Spormann A.M."/>
            <person name="Op Den Camp H."/>
            <person name="Overmann J."/>
            <person name="Amann R."/>
            <person name="Jetten M.S.M."/>
            <person name="Mascher T."/>
            <person name="Medema M.H."/>
            <person name="Devos D.P."/>
            <person name="Kaster A.-K."/>
            <person name="Ovreas L."/>
            <person name="Rohde M."/>
            <person name="Galperin M.Y."/>
            <person name="Jogler C."/>
        </authorList>
    </citation>
    <scope>NUCLEOTIDE SEQUENCE [LARGE SCALE GENOMIC DNA]</scope>
    <source>
        <strain evidence="1 2">Pla52n</strain>
    </source>
</reference>
<dbReference type="EMBL" id="SJPN01000005">
    <property type="protein sequence ID" value="TWU01291.1"/>
    <property type="molecule type" value="Genomic_DNA"/>
</dbReference>
<evidence type="ECO:0000313" key="1">
    <source>
        <dbReference type="EMBL" id="TWU01291.1"/>
    </source>
</evidence>
<dbReference type="Proteomes" id="UP000320176">
    <property type="component" value="Unassembled WGS sequence"/>
</dbReference>
<comment type="caution">
    <text evidence="1">The sequence shown here is derived from an EMBL/GenBank/DDBJ whole genome shotgun (WGS) entry which is preliminary data.</text>
</comment>
<gene>
    <name evidence="1" type="ORF">Pla52n_46650</name>
</gene>
<evidence type="ECO:0000313" key="2">
    <source>
        <dbReference type="Proteomes" id="UP000320176"/>
    </source>
</evidence>
<organism evidence="1 2">
    <name type="scientific">Stieleria varia</name>
    <dbReference type="NCBI Taxonomy" id="2528005"/>
    <lineage>
        <taxon>Bacteria</taxon>
        <taxon>Pseudomonadati</taxon>
        <taxon>Planctomycetota</taxon>
        <taxon>Planctomycetia</taxon>
        <taxon>Pirellulales</taxon>
        <taxon>Pirellulaceae</taxon>
        <taxon>Stieleria</taxon>
    </lineage>
</organism>
<sequence length="70" mass="7625">MEQPFALAGETVPPAFDVERRSIFQIDSVRCIPTGYRPRLTATICSTPLALMDRADCGPRGALRDPGLCC</sequence>
<accession>A0A5C6APE5</accession>